<sequence>MSINVTYPADYPAVEVCGLNPSLARLLNNDLSAAKSEMTAIHQYTYQAWRLEKDYPEISKTLSEIAMVEMRHFHRLGQLISLLGGTPKFFSYQRGITLPWNGKMVDYTADIHKLLKIDIAAEEAAYSTYTRQSQCVKDAKVAANLTRIAQDEKLHKAVLNKFLQDLSA</sequence>
<reference evidence="4 5" key="1">
    <citation type="submission" date="2018-08" db="EMBL/GenBank/DDBJ databases">
        <title>A genome reference for cultivated species of the human gut microbiota.</title>
        <authorList>
            <person name="Zou Y."/>
            <person name="Xue W."/>
            <person name="Luo G."/>
        </authorList>
    </citation>
    <scope>NUCLEOTIDE SEQUENCE [LARGE SCALE GENOMIC DNA]</scope>
    <source>
        <strain evidence="4 5">AF28-26</strain>
    </source>
</reference>
<name>A0A412AXZ0_9FIRM</name>
<dbReference type="SUPFAM" id="SSF47240">
    <property type="entry name" value="Ferritin-like"/>
    <property type="match status" value="1"/>
</dbReference>
<dbReference type="GO" id="GO:0020037">
    <property type="term" value="F:heme binding"/>
    <property type="evidence" value="ECO:0007669"/>
    <property type="project" value="TreeGrafter"/>
</dbReference>
<protein>
    <submittedName>
        <fullName evidence="4">Rubrerythrin family protein</fullName>
    </submittedName>
</protein>
<evidence type="ECO:0000256" key="1">
    <source>
        <dbReference type="ARBA" id="ARBA00022434"/>
    </source>
</evidence>
<accession>A0A412AXZ0</accession>
<dbReference type="InterPro" id="IPR012347">
    <property type="entry name" value="Ferritin-like"/>
</dbReference>
<feature type="domain" description="Rubrerythrin diiron-binding" evidence="3">
    <location>
        <begin position="32"/>
        <end position="162"/>
    </location>
</feature>
<gene>
    <name evidence="4" type="ORF">DWY99_05665</name>
</gene>
<evidence type="ECO:0000259" key="3">
    <source>
        <dbReference type="Pfam" id="PF02915"/>
    </source>
</evidence>
<dbReference type="Pfam" id="PF02915">
    <property type="entry name" value="Rubrerythrin"/>
    <property type="match status" value="1"/>
</dbReference>
<dbReference type="InterPro" id="IPR003251">
    <property type="entry name" value="Rr_diiron-bd_dom"/>
</dbReference>
<keyword evidence="2" id="KW-0408">Iron</keyword>
<comment type="caution">
    <text evidence="4">The sequence shown here is derived from an EMBL/GenBank/DDBJ whole genome shotgun (WGS) entry which is preliminary data.</text>
</comment>
<dbReference type="AlphaFoldDB" id="A0A412AXZ0"/>
<evidence type="ECO:0000256" key="2">
    <source>
        <dbReference type="ARBA" id="ARBA00023004"/>
    </source>
</evidence>
<dbReference type="Gene3D" id="1.20.1260.10">
    <property type="match status" value="2"/>
</dbReference>
<dbReference type="GO" id="GO:0005829">
    <property type="term" value="C:cytosol"/>
    <property type="evidence" value="ECO:0007669"/>
    <property type="project" value="TreeGrafter"/>
</dbReference>
<keyword evidence="1" id="KW-0409">Iron storage</keyword>
<organism evidence="4 5">
    <name type="scientific">[Clostridium] leptum</name>
    <dbReference type="NCBI Taxonomy" id="1535"/>
    <lineage>
        <taxon>Bacteria</taxon>
        <taxon>Bacillati</taxon>
        <taxon>Bacillota</taxon>
        <taxon>Clostridia</taxon>
        <taxon>Eubacteriales</taxon>
        <taxon>Oscillospiraceae</taxon>
        <taxon>Oscillospiraceae incertae sedis</taxon>
    </lineage>
</organism>
<dbReference type="EMBL" id="QRTC01000016">
    <property type="protein sequence ID" value="RGQ41799.1"/>
    <property type="molecule type" value="Genomic_DNA"/>
</dbReference>
<evidence type="ECO:0000313" key="4">
    <source>
        <dbReference type="EMBL" id="RGQ41799.1"/>
    </source>
</evidence>
<dbReference type="PANTHER" id="PTHR30295:SF0">
    <property type="entry name" value="BACTERIOFERRITIN"/>
    <property type="match status" value="1"/>
</dbReference>
<dbReference type="InterPro" id="IPR009078">
    <property type="entry name" value="Ferritin-like_SF"/>
</dbReference>
<dbReference type="CDD" id="cd07908">
    <property type="entry name" value="Mn_catalase_like"/>
    <property type="match status" value="1"/>
</dbReference>
<dbReference type="GO" id="GO:0005506">
    <property type="term" value="F:iron ion binding"/>
    <property type="evidence" value="ECO:0007669"/>
    <property type="project" value="TreeGrafter"/>
</dbReference>
<evidence type="ECO:0000313" key="5">
    <source>
        <dbReference type="Proteomes" id="UP000284751"/>
    </source>
</evidence>
<dbReference type="GO" id="GO:0006879">
    <property type="term" value="P:intracellular iron ion homeostasis"/>
    <property type="evidence" value="ECO:0007669"/>
    <property type="project" value="UniProtKB-KW"/>
</dbReference>
<dbReference type="GO" id="GO:0004322">
    <property type="term" value="F:ferroxidase activity"/>
    <property type="evidence" value="ECO:0007669"/>
    <property type="project" value="TreeGrafter"/>
</dbReference>
<proteinExistence type="predicted"/>
<dbReference type="Proteomes" id="UP000284751">
    <property type="component" value="Unassembled WGS sequence"/>
</dbReference>
<dbReference type="PANTHER" id="PTHR30295">
    <property type="entry name" value="BACTERIOFERRITIN"/>
    <property type="match status" value="1"/>
</dbReference>